<feature type="transmembrane region" description="Helical" evidence="1">
    <location>
        <begin position="71"/>
        <end position="97"/>
    </location>
</feature>
<proteinExistence type="predicted"/>
<dbReference type="Pfam" id="PF10011">
    <property type="entry name" value="DUF2254"/>
    <property type="match status" value="1"/>
</dbReference>
<dbReference type="Proteomes" id="UP001589867">
    <property type="component" value="Unassembled WGS sequence"/>
</dbReference>
<protein>
    <submittedName>
        <fullName evidence="2">DUF2254 domain-containing protein</fullName>
    </submittedName>
</protein>
<keyword evidence="1" id="KW-1133">Transmembrane helix</keyword>
<sequence length="427" mass="46947">MSDSTGRSRRHWDVTLLRLRAVRDHLRESLLFLPAVMLAGALVIGVFLDRLDGHHIGPLAPERLTFAPDVAVLLLSTIAGATITTAGVVFSLLVVSLQLASGQFSPRVLRGFWRDRFSHLLVGLLLSTFAFCVLALARVNTDKNIAPPYTVLFALLLTLASVIVIVVYLDRIIRQQYVGNIMRRVLHETLRLIAELPYGRHVGERAGNPVPPPDPDTLGPSMIVTAPIDGWIQQISRRSLLAATPHGTVLRLETRVGAYLTMHTPLATLWPPPPPDQRDRINRLVAHSMIVSTARTMQQDIDFGLRQLNDIALRALSDLNDPTTAVEAIARIGSLMRPLLLADLPARSVADNHGRILLTPHDPDHATYVRHAFAQLHVYAARHPQVREAIADTIRMLQTACADLPGRQAARAELGRHLMATLPGVPG</sequence>
<name>A0ABV6MBK2_9ACTN</name>
<keyword evidence="3" id="KW-1185">Reference proteome</keyword>
<evidence type="ECO:0000256" key="1">
    <source>
        <dbReference type="SAM" id="Phobius"/>
    </source>
</evidence>
<organism evidence="2 3">
    <name type="scientific">Phytohabitans kaempferiae</name>
    <dbReference type="NCBI Taxonomy" id="1620943"/>
    <lineage>
        <taxon>Bacteria</taxon>
        <taxon>Bacillati</taxon>
        <taxon>Actinomycetota</taxon>
        <taxon>Actinomycetes</taxon>
        <taxon>Micromonosporales</taxon>
        <taxon>Micromonosporaceae</taxon>
    </lineage>
</organism>
<dbReference type="InterPro" id="IPR018723">
    <property type="entry name" value="DUF2254_membrane"/>
</dbReference>
<accession>A0ABV6MBK2</accession>
<reference evidence="2 3" key="1">
    <citation type="submission" date="2024-09" db="EMBL/GenBank/DDBJ databases">
        <authorList>
            <person name="Sun Q."/>
            <person name="Mori K."/>
        </authorList>
    </citation>
    <scope>NUCLEOTIDE SEQUENCE [LARGE SCALE GENOMIC DNA]</scope>
    <source>
        <strain evidence="2 3">TBRC 3947</strain>
    </source>
</reference>
<gene>
    <name evidence="2" type="ORF">ACFFIA_29535</name>
</gene>
<keyword evidence="1" id="KW-0472">Membrane</keyword>
<feature type="transmembrane region" description="Helical" evidence="1">
    <location>
        <begin position="117"/>
        <end position="137"/>
    </location>
</feature>
<feature type="transmembrane region" description="Helical" evidence="1">
    <location>
        <begin position="149"/>
        <end position="169"/>
    </location>
</feature>
<evidence type="ECO:0000313" key="2">
    <source>
        <dbReference type="EMBL" id="MFC0531798.1"/>
    </source>
</evidence>
<comment type="caution">
    <text evidence="2">The sequence shown here is derived from an EMBL/GenBank/DDBJ whole genome shotgun (WGS) entry which is preliminary data.</text>
</comment>
<evidence type="ECO:0000313" key="3">
    <source>
        <dbReference type="Proteomes" id="UP001589867"/>
    </source>
</evidence>
<keyword evidence="1" id="KW-0812">Transmembrane</keyword>
<dbReference type="RefSeq" id="WP_377256852.1">
    <property type="nucleotide sequence ID" value="NZ_JBHLUH010000061.1"/>
</dbReference>
<feature type="transmembrane region" description="Helical" evidence="1">
    <location>
        <begin position="30"/>
        <end position="51"/>
    </location>
</feature>
<dbReference type="EMBL" id="JBHLUH010000061">
    <property type="protein sequence ID" value="MFC0531798.1"/>
    <property type="molecule type" value="Genomic_DNA"/>
</dbReference>